<comment type="caution">
    <text evidence="3">The sequence shown here is derived from an EMBL/GenBank/DDBJ whole genome shotgun (WGS) entry which is preliminary data.</text>
</comment>
<keyword evidence="4" id="KW-1185">Reference proteome</keyword>
<gene>
    <name evidence="3" type="ORF">EV421DRAFT_1894230</name>
</gene>
<reference evidence="3" key="1">
    <citation type="submission" date="2023-06" db="EMBL/GenBank/DDBJ databases">
        <authorList>
            <consortium name="Lawrence Berkeley National Laboratory"/>
            <person name="Ahrendt S."/>
            <person name="Sahu N."/>
            <person name="Indic B."/>
            <person name="Wong-Bajracharya J."/>
            <person name="Merenyi Z."/>
            <person name="Ke H.-M."/>
            <person name="Monk M."/>
            <person name="Kocsube S."/>
            <person name="Drula E."/>
            <person name="Lipzen A."/>
            <person name="Balint B."/>
            <person name="Henrissat B."/>
            <person name="Andreopoulos B."/>
            <person name="Martin F.M."/>
            <person name="Harder C.B."/>
            <person name="Rigling D."/>
            <person name="Ford K.L."/>
            <person name="Foster G.D."/>
            <person name="Pangilinan J."/>
            <person name="Papanicolaou A."/>
            <person name="Barry K."/>
            <person name="LaButti K."/>
            <person name="Viragh M."/>
            <person name="Koriabine M."/>
            <person name="Yan M."/>
            <person name="Riley R."/>
            <person name="Champramary S."/>
            <person name="Plett K.L."/>
            <person name="Tsai I.J."/>
            <person name="Slot J."/>
            <person name="Sipos G."/>
            <person name="Plett J."/>
            <person name="Nagy L.G."/>
            <person name="Grigoriev I.V."/>
        </authorList>
    </citation>
    <scope>NUCLEOTIDE SEQUENCE</scope>
    <source>
        <strain evidence="3">FPL87.14</strain>
    </source>
</reference>
<evidence type="ECO:0000313" key="4">
    <source>
        <dbReference type="Proteomes" id="UP001175226"/>
    </source>
</evidence>
<sequence length="701" mass="79475">MERELEKAKSEVAYARNEVKRLCETAKTHEQQMQDFQQRLQDCTEEKQTLKKKCNRAAVTLARVTLKNSRTFTIIQKGIYTAQAQAIARFLVRQVIQAVTHKMSQRTVQCCITEGGIAAKIQVADEMSNTYRDTPKLRILGVDSSLKGLQLRLDECADLFNASPLALRKQTSFSRDEFITKLPDQKKDHALLCAWKGDVRNQQLREKHIAKLPVDELIILLMAEKEKKIDELGGIAVWENLIPVDQLCHDKEILLDLSHELGGGCCMHKDLNTVKGGDKAMSEFWKNSDLTPPVLLANKDNAAVLALARPGSSSSAAEIHAEKVSGCGGDDKKRQQDTFSWFFSQRLGQEVAYPGTKFILLHQDLLIEFMDHICHNKEKAGLTNLKKNFLTAIEDSPTITELLMLLAYSLVSSHPYMRYVHGPGLGPLHQKITQHYEKIIADPDLVIGPKATSATGTFDGKPWHNENMFKVVQEWIFIAFMKGCLVTWIRFTSEFKAGGMIDGLTAEEREAAWMPATNDVNEGALGTLRITMRRKPCLTLHQFNNETQEWMDKELTKEDHAYIHCMARDLDKSKPELKQKSEQEQKQKKKKIVENLRNIVLVLEEDKIQRLGVKAIKEQLDVYHHYDSTVPIKARLNKTGPEGQRERVNTLLGAIERMRASGLTDPRPKYDENTSESFEGTSSAVGGDYIYILEEEKEKDN</sequence>
<name>A0AA39IEQ2_9AGAR</name>
<evidence type="ECO:0000256" key="1">
    <source>
        <dbReference type="SAM" id="Coils"/>
    </source>
</evidence>
<protein>
    <submittedName>
        <fullName evidence="3">Uncharacterized protein</fullName>
    </submittedName>
</protein>
<evidence type="ECO:0000313" key="3">
    <source>
        <dbReference type="EMBL" id="KAK0421689.1"/>
    </source>
</evidence>
<accession>A0AA39IEQ2</accession>
<feature type="coiled-coil region" evidence="1">
    <location>
        <begin position="5"/>
        <end position="53"/>
    </location>
</feature>
<organism evidence="3 4">
    <name type="scientific">Armillaria borealis</name>
    <dbReference type="NCBI Taxonomy" id="47425"/>
    <lineage>
        <taxon>Eukaryota</taxon>
        <taxon>Fungi</taxon>
        <taxon>Dikarya</taxon>
        <taxon>Basidiomycota</taxon>
        <taxon>Agaricomycotina</taxon>
        <taxon>Agaricomycetes</taxon>
        <taxon>Agaricomycetidae</taxon>
        <taxon>Agaricales</taxon>
        <taxon>Marasmiineae</taxon>
        <taxon>Physalacriaceae</taxon>
        <taxon>Armillaria</taxon>
    </lineage>
</organism>
<dbReference type="Proteomes" id="UP001175226">
    <property type="component" value="Unassembled WGS sequence"/>
</dbReference>
<dbReference type="AlphaFoldDB" id="A0AA39IEQ2"/>
<keyword evidence="1" id="KW-0175">Coiled coil</keyword>
<proteinExistence type="predicted"/>
<dbReference type="EMBL" id="JAUEPT010000362">
    <property type="protein sequence ID" value="KAK0421689.1"/>
    <property type="molecule type" value="Genomic_DNA"/>
</dbReference>
<feature type="region of interest" description="Disordered" evidence="2">
    <location>
        <begin position="662"/>
        <end position="683"/>
    </location>
</feature>
<evidence type="ECO:0000256" key="2">
    <source>
        <dbReference type="SAM" id="MobiDB-lite"/>
    </source>
</evidence>